<evidence type="ECO:0000256" key="1">
    <source>
        <dbReference type="ARBA" id="ARBA00004141"/>
    </source>
</evidence>
<protein>
    <submittedName>
        <fullName evidence="6">Uncharacterized protein</fullName>
    </submittedName>
</protein>
<dbReference type="HOGENOM" id="CLU_2802303_0_0_2"/>
<dbReference type="EMBL" id="CP009508">
    <property type="protein sequence ID" value="AKB36833.1"/>
    <property type="molecule type" value="Genomic_DNA"/>
</dbReference>
<comment type="subcellular location">
    <subcellularLocation>
        <location evidence="1">Membrane</location>
        <topology evidence="1">Multi-pass membrane protein</topology>
    </subcellularLocation>
</comment>
<evidence type="ECO:0000256" key="2">
    <source>
        <dbReference type="ARBA" id="ARBA00022692"/>
    </source>
</evidence>
<dbReference type="SUPFAM" id="SSF81345">
    <property type="entry name" value="ABC transporter involved in vitamin B12 uptake, BtuC"/>
    <property type="match status" value="1"/>
</dbReference>
<dbReference type="GO" id="GO:0016020">
    <property type="term" value="C:membrane"/>
    <property type="evidence" value="ECO:0007669"/>
    <property type="project" value="UniProtKB-SubCell"/>
</dbReference>
<proteinExistence type="predicted"/>
<dbReference type="InterPro" id="IPR037294">
    <property type="entry name" value="ABC_BtuC-like"/>
</dbReference>
<evidence type="ECO:0000313" key="6">
    <source>
        <dbReference type="EMBL" id="AKB36833.1"/>
    </source>
</evidence>
<evidence type="ECO:0000256" key="5">
    <source>
        <dbReference type="SAM" id="Phobius"/>
    </source>
</evidence>
<organism evidence="6 7">
    <name type="scientific">Methanosarcina siciliae C2J</name>
    <dbReference type="NCBI Taxonomy" id="1434118"/>
    <lineage>
        <taxon>Archaea</taxon>
        <taxon>Methanobacteriati</taxon>
        <taxon>Methanobacteriota</taxon>
        <taxon>Stenosarchaea group</taxon>
        <taxon>Methanomicrobia</taxon>
        <taxon>Methanosarcinales</taxon>
        <taxon>Methanosarcinaceae</taxon>
        <taxon>Methanosarcina</taxon>
    </lineage>
</organism>
<gene>
    <name evidence="6" type="ORF">MSSAC_2243</name>
</gene>
<keyword evidence="2 5" id="KW-0812">Transmembrane</keyword>
<accession>A0A0E3PMT4</accession>
<evidence type="ECO:0000256" key="4">
    <source>
        <dbReference type="ARBA" id="ARBA00023136"/>
    </source>
</evidence>
<name>A0A0E3PMT4_9EURY</name>
<evidence type="ECO:0000256" key="3">
    <source>
        <dbReference type="ARBA" id="ARBA00022989"/>
    </source>
</evidence>
<evidence type="ECO:0000313" key="7">
    <source>
        <dbReference type="Proteomes" id="UP000033123"/>
    </source>
</evidence>
<dbReference type="Proteomes" id="UP000033123">
    <property type="component" value="Chromosome"/>
</dbReference>
<dbReference type="Gene3D" id="1.10.3470.10">
    <property type="entry name" value="ABC transporter involved in vitamin B12 uptake, BtuC"/>
    <property type="match status" value="1"/>
</dbReference>
<keyword evidence="4 5" id="KW-0472">Membrane</keyword>
<keyword evidence="3 5" id="KW-1133">Transmembrane helix</keyword>
<dbReference type="PATRIC" id="fig|1434118.4.peg.2882"/>
<sequence length="67" mass="7236">MAEFELEKSGKRMFEAGHGDPEKGYYPAPGNLLISADLVARRFLAPIILPVGAITAFVGASLFLENQ</sequence>
<reference evidence="6 7" key="1">
    <citation type="submission" date="2014-07" db="EMBL/GenBank/DDBJ databases">
        <title>Methanogenic archaea and the global carbon cycle.</title>
        <authorList>
            <person name="Henriksen J.R."/>
            <person name="Luke J."/>
            <person name="Reinhart S."/>
            <person name="Benedict M.N."/>
            <person name="Youngblut N.D."/>
            <person name="Metcalf M.E."/>
            <person name="Whitaker R.J."/>
            <person name="Metcalf W.W."/>
        </authorList>
    </citation>
    <scope>NUCLEOTIDE SEQUENCE [LARGE SCALE GENOMIC DNA]</scope>
    <source>
        <strain evidence="6 7">C2J</strain>
    </source>
</reference>
<dbReference type="AlphaFoldDB" id="A0A0E3PMT4"/>
<feature type="transmembrane region" description="Helical" evidence="5">
    <location>
        <begin position="43"/>
        <end position="64"/>
    </location>
</feature>
<dbReference type="KEGG" id="msj:MSSAC_2243"/>